<dbReference type="GO" id="GO:0006493">
    <property type="term" value="P:protein O-linked glycosylation"/>
    <property type="evidence" value="ECO:0007669"/>
    <property type="project" value="TreeGrafter"/>
</dbReference>
<dbReference type="GO" id="GO:0004653">
    <property type="term" value="F:polypeptide N-acetylgalactosaminyltransferase activity"/>
    <property type="evidence" value="ECO:0007669"/>
    <property type="project" value="TreeGrafter"/>
</dbReference>
<reference evidence="3" key="1">
    <citation type="submission" date="2015-01" db="EMBL/GenBank/DDBJ databases">
        <authorList>
            <person name="Aksoy S."/>
            <person name="Warren W."/>
            <person name="Wilson R.K."/>
        </authorList>
    </citation>
    <scope>NUCLEOTIDE SEQUENCE [LARGE SCALE GENOMIC DNA]</scope>
    <source>
        <strain evidence="3">IAEA</strain>
    </source>
</reference>
<dbReference type="EnsemblMetazoa" id="GPPI040068-RA">
    <property type="protein sequence ID" value="GPPI040068-PA"/>
    <property type="gene ID" value="GPPI040068"/>
</dbReference>
<keyword evidence="1" id="KW-1015">Disulfide bond</keyword>
<protein>
    <submittedName>
        <fullName evidence="2">Uncharacterized protein</fullName>
    </submittedName>
</protein>
<dbReference type="Gene3D" id="3.90.550.10">
    <property type="entry name" value="Spore Coat Polysaccharide Biosynthesis Protein SpsA, Chain A"/>
    <property type="match status" value="2"/>
</dbReference>
<dbReference type="STRING" id="67801.A0A1B0BTJ4"/>
<reference evidence="2" key="2">
    <citation type="submission" date="2020-05" db="UniProtKB">
        <authorList>
            <consortium name="EnsemblMetazoa"/>
        </authorList>
    </citation>
    <scope>IDENTIFICATION</scope>
    <source>
        <strain evidence="2">IAEA</strain>
    </source>
</reference>
<dbReference type="InterPro" id="IPR029044">
    <property type="entry name" value="Nucleotide-diphossugar_trans"/>
</dbReference>
<proteinExistence type="predicted"/>
<name>A0A1B0BTJ4_9MUSC</name>
<dbReference type="EMBL" id="JXJN01020194">
    <property type="status" value="NOT_ANNOTATED_CDS"/>
    <property type="molecule type" value="Genomic_DNA"/>
</dbReference>
<dbReference type="Proteomes" id="UP000092460">
    <property type="component" value="Unassembled WGS sequence"/>
</dbReference>
<organism evidence="2 3">
    <name type="scientific">Glossina palpalis gambiensis</name>
    <dbReference type="NCBI Taxonomy" id="67801"/>
    <lineage>
        <taxon>Eukaryota</taxon>
        <taxon>Metazoa</taxon>
        <taxon>Ecdysozoa</taxon>
        <taxon>Arthropoda</taxon>
        <taxon>Hexapoda</taxon>
        <taxon>Insecta</taxon>
        <taxon>Pterygota</taxon>
        <taxon>Neoptera</taxon>
        <taxon>Endopterygota</taxon>
        <taxon>Diptera</taxon>
        <taxon>Brachycera</taxon>
        <taxon>Muscomorpha</taxon>
        <taxon>Hippoboscoidea</taxon>
        <taxon>Glossinidae</taxon>
        <taxon>Glossina</taxon>
    </lineage>
</organism>
<dbReference type="GO" id="GO:0005794">
    <property type="term" value="C:Golgi apparatus"/>
    <property type="evidence" value="ECO:0007669"/>
    <property type="project" value="TreeGrafter"/>
</dbReference>
<evidence type="ECO:0000256" key="1">
    <source>
        <dbReference type="ARBA" id="ARBA00023157"/>
    </source>
</evidence>
<accession>A0A1B0BTJ4</accession>
<dbReference type="PANTHER" id="PTHR11675">
    <property type="entry name" value="N-ACETYLGALACTOSAMINYLTRANSFERASE"/>
    <property type="match status" value="1"/>
</dbReference>
<evidence type="ECO:0000313" key="2">
    <source>
        <dbReference type="EnsemblMetazoa" id="GPPI040068-PA"/>
    </source>
</evidence>
<keyword evidence="3" id="KW-1185">Reference proteome</keyword>
<evidence type="ECO:0000313" key="3">
    <source>
        <dbReference type="Proteomes" id="UP000092460"/>
    </source>
</evidence>
<dbReference type="PANTHER" id="PTHR11675:SF119">
    <property type="entry name" value="POLYPEPTIDE N-ACETYLGALACTOSAMINYLTRANSFERASE 2"/>
    <property type="match status" value="1"/>
</dbReference>
<dbReference type="VEuPathDB" id="VectorBase:GPPI040068"/>
<dbReference type="AlphaFoldDB" id="A0A1B0BTJ4"/>
<sequence length="456" mass="52110">MYSASIVLNLIFSIFACKDGRGHKIYINIRLPMRRQGVKIIIVGQDIICEASTVDVEPSSAWLFYSYIMLFFSTQFSSMQAYQDDRNKQLKQILGSSEGECDVVNHMNLRLTSMCSKASNITALLRRLHEFATAMQQYQAKMQPAMVTAQQLNSAATAHNSNRLLYFIIQYKLALVVRQPVAVVEKIQVKPSPFVDGYKNYFRCRNQKYGEHVPATNGFITFHNDARSTLLCNCKCVSTVCCVLNHSPEHFMDAIILVNEYSDHPENGLELAKIIRCLSQVVSDVKRAPEGPLRIIVVIRFQYIHASSDSLSAEERAIRQYSAQRHVGQTYFTKLSKRDRMMNAWGDENLEISFHIRHNGGGFEIIPCSRVEQTYTLRYAHSNCVWLRDMRCVVGRLQKMLLHSSAFSEKFTTSQYMVVQIQSDNFRLGPTVYSLDGTMGKVHQGGFIRRRDSKDE</sequence>